<organism evidence="3 4">
    <name type="scientific">Balnearium lithotrophicum</name>
    <dbReference type="NCBI Taxonomy" id="223788"/>
    <lineage>
        <taxon>Bacteria</taxon>
        <taxon>Pseudomonadati</taxon>
        <taxon>Aquificota</taxon>
        <taxon>Aquificia</taxon>
        <taxon>Desulfurobacteriales</taxon>
        <taxon>Desulfurobacteriaceae</taxon>
        <taxon>Balnearium</taxon>
    </lineage>
</organism>
<keyword evidence="4" id="KW-1185">Reference proteome</keyword>
<dbReference type="OrthoDB" id="11734at2"/>
<dbReference type="RefSeq" id="WP_142935792.1">
    <property type="nucleotide sequence ID" value="NZ_FXTM01000016.1"/>
</dbReference>
<accession>A0A521CZI3</accession>
<feature type="transmembrane region" description="Helical" evidence="1">
    <location>
        <begin position="7"/>
        <end position="28"/>
    </location>
</feature>
<dbReference type="EMBL" id="FXTM01000016">
    <property type="protein sequence ID" value="SMO64834.1"/>
    <property type="molecule type" value="Genomic_DNA"/>
</dbReference>
<keyword evidence="1" id="KW-0472">Membrane</keyword>
<dbReference type="Gene3D" id="2.30.30.830">
    <property type="match status" value="1"/>
</dbReference>
<dbReference type="InterPro" id="IPR036034">
    <property type="entry name" value="PDZ_sf"/>
</dbReference>
<gene>
    <name evidence="3" type="ORF">SAMN06269117_11624</name>
</gene>
<sequence>MEKFLRLINGFSLLLLASSVGVFVSSFVNYRVSLNSGVHFSNISCNKKNLSYDIFVEREGFFKSVEKLRPKTTTLEGTVSLNDYKLKGTVVNNPSLAILEKGKSTKILYEGDYFEGFKLKKIYPDRVVFSKNGKDVVLMLIKINQKKLKSSNRVVNSRGRNRFFVKRSEILEEISSGKFLRYINIVPVQNPPGLKVNYVNRNSFIYKLGIRPGDVIISINDIRIRTPEDSFSAFEKLKSADSITITVLRGGREEKLHYELE</sequence>
<dbReference type="Gene3D" id="2.30.42.10">
    <property type="match status" value="1"/>
</dbReference>
<name>A0A521CZI3_9BACT</name>
<dbReference type="SUPFAM" id="SSF50156">
    <property type="entry name" value="PDZ domain-like"/>
    <property type="match status" value="1"/>
</dbReference>
<proteinExistence type="predicted"/>
<reference evidence="3 4" key="1">
    <citation type="submission" date="2017-05" db="EMBL/GenBank/DDBJ databases">
        <authorList>
            <person name="Varghese N."/>
            <person name="Submissions S."/>
        </authorList>
    </citation>
    <scope>NUCLEOTIDE SEQUENCE [LARGE SCALE GENOMIC DNA]</scope>
    <source>
        <strain evidence="3 4">DSM 16304</strain>
    </source>
</reference>
<protein>
    <submittedName>
        <fullName evidence="3">Type II secretion system protein C (GspC)</fullName>
    </submittedName>
</protein>
<dbReference type="Pfam" id="PF13180">
    <property type="entry name" value="PDZ_2"/>
    <property type="match status" value="1"/>
</dbReference>
<dbReference type="InterPro" id="IPR001478">
    <property type="entry name" value="PDZ"/>
</dbReference>
<dbReference type="Proteomes" id="UP000317315">
    <property type="component" value="Unassembled WGS sequence"/>
</dbReference>
<dbReference type="SMART" id="SM00228">
    <property type="entry name" value="PDZ"/>
    <property type="match status" value="1"/>
</dbReference>
<keyword evidence="1" id="KW-1133">Transmembrane helix</keyword>
<evidence type="ECO:0000313" key="3">
    <source>
        <dbReference type="EMBL" id="SMO64834.1"/>
    </source>
</evidence>
<feature type="domain" description="PDZ" evidence="2">
    <location>
        <begin position="179"/>
        <end position="251"/>
    </location>
</feature>
<evidence type="ECO:0000313" key="4">
    <source>
        <dbReference type="Proteomes" id="UP000317315"/>
    </source>
</evidence>
<evidence type="ECO:0000259" key="2">
    <source>
        <dbReference type="SMART" id="SM00228"/>
    </source>
</evidence>
<evidence type="ECO:0000256" key="1">
    <source>
        <dbReference type="SAM" id="Phobius"/>
    </source>
</evidence>
<dbReference type="AlphaFoldDB" id="A0A521CZI3"/>
<keyword evidence="1" id="KW-0812">Transmembrane</keyword>